<comment type="caution">
    <text evidence="1">The sequence shown here is derived from an EMBL/GenBank/DDBJ whole genome shotgun (WGS) entry which is preliminary data.</text>
</comment>
<proteinExistence type="predicted"/>
<evidence type="ECO:0000313" key="1">
    <source>
        <dbReference type="EMBL" id="PKK78833.1"/>
    </source>
</evidence>
<protein>
    <submittedName>
        <fullName evidence="1">Uncharacterized protein</fullName>
    </submittedName>
</protein>
<accession>A0A2N1NY91</accession>
<dbReference type="Proteomes" id="UP000233469">
    <property type="component" value="Unassembled WGS sequence"/>
</dbReference>
<reference evidence="1 2" key="1">
    <citation type="submission" date="2016-04" db="EMBL/GenBank/DDBJ databases">
        <title>Genome analyses suggest a sexual origin of heterokaryosis in a supposedly ancient asexual fungus.</title>
        <authorList>
            <person name="Ropars J."/>
            <person name="Sedzielewska K."/>
            <person name="Noel J."/>
            <person name="Charron P."/>
            <person name="Farinelli L."/>
            <person name="Marton T."/>
            <person name="Kruger M."/>
            <person name="Pelin A."/>
            <person name="Brachmann A."/>
            <person name="Corradi N."/>
        </authorList>
    </citation>
    <scope>NUCLEOTIDE SEQUENCE [LARGE SCALE GENOMIC DNA]</scope>
    <source>
        <strain evidence="1 2">C2</strain>
    </source>
</reference>
<name>A0A2N1NY91_9GLOM</name>
<gene>
    <name evidence="1" type="ORF">RhiirC2_728629</name>
</gene>
<feature type="non-terminal residue" evidence="1">
    <location>
        <position position="1"/>
    </location>
</feature>
<reference evidence="1 2" key="2">
    <citation type="submission" date="2017-10" db="EMBL/GenBank/DDBJ databases">
        <title>Extensive intraspecific genome diversity in a model arbuscular mycorrhizal fungus.</title>
        <authorList>
            <person name="Chen E.C.H."/>
            <person name="Morin E."/>
            <person name="Baudet D."/>
            <person name="Noel J."/>
            <person name="Ndikumana S."/>
            <person name="Charron P."/>
            <person name="St-Onge C."/>
            <person name="Giorgi J."/>
            <person name="Grigoriev I.V."/>
            <person name="Roux C."/>
            <person name="Martin F.M."/>
            <person name="Corradi N."/>
        </authorList>
    </citation>
    <scope>NUCLEOTIDE SEQUENCE [LARGE SCALE GENOMIC DNA]</scope>
    <source>
        <strain evidence="1 2">C2</strain>
    </source>
</reference>
<dbReference type="EMBL" id="LLXL01000066">
    <property type="protein sequence ID" value="PKK78833.1"/>
    <property type="molecule type" value="Genomic_DNA"/>
</dbReference>
<organism evidence="1 2">
    <name type="scientific">Rhizophagus irregularis</name>
    <dbReference type="NCBI Taxonomy" id="588596"/>
    <lineage>
        <taxon>Eukaryota</taxon>
        <taxon>Fungi</taxon>
        <taxon>Fungi incertae sedis</taxon>
        <taxon>Mucoromycota</taxon>
        <taxon>Glomeromycotina</taxon>
        <taxon>Glomeromycetes</taxon>
        <taxon>Glomerales</taxon>
        <taxon>Glomeraceae</taxon>
        <taxon>Rhizophagus</taxon>
    </lineage>
</organism>
<sequence>LLMHGKINYLIINRLMWNLMCKVKNSMHVAQYFLKDPNILRKFYQDNGLNQQSFKEKMMIIMKMMVMIMLQMIQRYN</sequence>
<dbReference type="AlphaFoldDB" id="A0A2N1NY91"/>
<evidence type="ECO:0000313" key="2">
    <source>
        <dbReference type="Proteomes" id="UP000233469"/>
    </source>
</evidence>